<dbReference type="EnsemblProtists" id="EOD25463">
    <property type="protein sequence ID" value="EOD25463"/>
    <property type="gene ID" value="EMIHUDRAFT_237689"/>
</dbReference>
<reference evidence="3" key="2">
    <citation type="submission" date="2024-10" db="UniProtKB">
        <authorList>
            <consortium name="EnsemblProtists"/>
        </authorList>
    </citation>
    <scope>IDENTIFICATION</scope>
</reference>
<dbReference type="Gene3D" id="1.10.720.30">
    <property type="entry name" value="SAP domain"/>
    <property type="match status" value="1"/>
</dbReference>
<accession>A0A0D3JPM8</accession>
<dbReference type="PaxDb" id="2903-EOD25463"/>
<proteinExistence type="predicted"/>
<dbReference type="PROSITE" id="PS50800">
    <property type="entry name" value="SAP"/>
    <property type="match status" value="1"/>
</dbReference>
<dbReference type="AlphaFoldDB" id="A0A0D3JPM8"/>
<evidence type="ECO:0000256" key="1">
    <source>
        <dbReference type="SAM" id="MobiDB-lite"/>
    </source>
</evidence>
<keyword evidence="4" id="KW-1185">Reference proteome</keyword>
<feature type="region of interest" description="Disordered" evidence="1">
    <location>
        <begin position="98"/>
        <end position="190"/>
    </location>
</feature>
<dbReference type="InterPro" id="IPR003034">
    <property type="entry name" value="SAP_dom"/>
</dbReference>
<dbReference type="GeneID" id="17271009"/>
<feature type="domain" description="SAP" evidence="2">
    <location>
        <begin position="17"/>
        <end position="51"/>
    </location>
</feature>
<organism evidence="3 4">
    <name type="scientific">Emiliania huxleyi (strain CCMP1516)</name>
    <dbReference type="NCBI Taxonomy" id="280463"/>
    <lineage>
        <taxon>Eukaryota</taxon>
        <taxon>Haptista</taxon>
        <taxon>Haptophyta</taxon>
        <taxon>Prymnesiophyceae</taxon>
        <taxon>Isochrysidales</taxon>
        <taxon>Noelaerhabdaceae</taxon>
        <taxon>Emiliania</taxon>
    </lineage>
</organism>
<dbReference type="SMART" id="SM00513">
    <property type="entry name" value="SAP"/>
    <property type="match status" value="1"/>
</dbReference>
<dbReference type="Proteomes" id="UP000013827">
    <property type="component" value="Unassembled WGS sequence"/>
</dbReference>
<evidence type="ECO:0000259" key="2">
    <source>
        <dbReference type="PROSITE" id="PS50800"/>
    </source>
</evidence>
<dbReference type="HOGENOM" id="CLU_1301700_0_0_1"/>
<evidence type="ECO:0000313" key="3">
    <source>
        <dbReference type="EnsemblProtists" id="EOD25463"/>
    </source>
</evidence>
<protein>
    <recommendedName>
        <fullName evidence="2">SAP domain-containing protein</fullName>
    </recommendedName>
</protein>
<dbReference type="Pfam" id="PF02037">
    <property type="entry name" value="SAP"/>
    <property type="match status" value="1"/>
</dbReference>
<evidence type="ECO:0000313" key="4">
    <source>
        <dbReference type="Proteomes" id="UP000013827"/>
    </source>
</evidence>
<dbReference type="RefSeq" id="XP_005777892.1">
    <property type="nucleotide sequence ID" value="XM_005777835.1"/>
</dbReference>
<sequence>MYPYQLDAARRGLERELPRLKVNELKEMCLRLGLARSGRKAELIQRVQDHYLNPSSSLVVRQIIRSLLHTPAALDCIEPGARPGYLAAQQPRAAANFRAVDPGQSSQSSSSSSSTCAAGGSSFASSSAAASSSAQGPGGGLSPVTSAAGGSGAGGRASMPQRTHAGGHQLQAGTSAQERAHERTSQLLKGQLAAAEARQLAASAERRVGWRQ</sequence>
<dbReference type="InterPro" id="IPR036361">
    <property type="entry name" value="SAP_dom_sf"/>
</dbReference>
<feature type="compositionally biased region" description="Low complexity" evidence="1">
    <location>
        <begin position="103"/>
        <end position="135"/>
    </location>
</feature>
<dbReference type="SUPFAM" id="SSF68906">
    <property type="entry name" value="SAP domain"/>
    <property type="match status" value="1"/>
</dbReference>
<name>A0A0D3JPM8_EMIH1</name>
<dbReference type="KEGG" id="ehx:EMIHUDRAFT_237689"/>
<reference evidence="4" key="1">
    <citation type="journal article" date="2013" name="Nature">
        <title>Pan genome of the phytoplankton Emiliania underpins its global distribution.</title>
        <authorList>
            <person name="Read B.A."/>
            <person name="Kegel J."/>
            <person name="Klute M.J."/>
            <person name="Kuo A."/>
            <person name="Lefebvre S.C."/>
            <person name="Maumus F."/>
            <person name="Mayer C."/>
            <person name="Miller J."/>
            <person name="Monier A."/>
            <person name="Salamov A."/>
            <person name="Young J."/>
            <person name="Aguilar M."/>
            <person name="Claverie J.M."/>
            <person name="Frickenhaus S."/>
            <person name="Gonzalez K."/>
            <person name="Herman E.K."/>
            <person name="Lin Y.C."/>
            <person name="Napier J."/>
            <person name="Ogata H."/>
            <person name="Sarno A.F."/>
            <person name="Shmutz J."/>
            <person name="Schroeder D."/>
            <person name="de Vargas C."/>
            <person name="Verret F."/>
            <person name="von Dassow P."/>
            <person name="Valentin K."/>
            <person name="Van de Peer Y."/>
            <person name="Wheeler G."/>
            <person name="Dacks J.B."/>
            <person name="Delwiche C.F."/>
            <person name="Dyhrman S.T."/>
            <person name="Glockner G."/>
            <person name="John U."/>
            <person name="Richards T."/>
            <person name="Worden A.Z."/>
            <person name="Zhang X."/>
            <person name="Grigoriev I.V."/>
            <person name="Allen A.E."/>
            <person name="Bidle K."/>
            <person name="Borodovsky M."/>
            <person name="Bowler C."/>
            <person name="Brownlee C."/>
            <person name="Cock J.M."/>
            <person name="Elias M."/>
            <person name="Gladyshev V.N."/>
            <person name="Groth M."/>
            <person name="Guda C."/>
            <person name="Hadaegh A."/>
            <person name="Iglesias-Rodriguez M.D."/>
            <person name="Jenkins J."/>
            <person name="Jones B.M."/>
            <person name="Lawson T."/>
            <person name="Leese F."/>
            <person name="Lindquist E."/>
            <person name="Lobanov A."/>
            <person name="Lomsadze A."/>
            <person name="Malik S.B."/>
            <person name="Marsh M.E."/>
            <person name="Mackinder L."/>
            <person name="Mock T."/>
            <person name="Mueller-Roeber B."/>
            <person name="Pagarete A."/>
            <person name="Parker M."/>
            <person name="Probert I."/>
            <person name="Quesneville H."/>
            <person name="Raines C."/>
            <person name="Rensing S.A."/>
            <person name="Riano-Pachon D.M."/>
            <person name="Richier S."/>
            <person name="Rokitta S."/>
            <person name="Shiraiwa Y."/>
            <person name="Soanes D.M."/>
            <person name="van der Giezen M."/>
            <person name="Wahlund T.M."/>
            <person name="Williams B."/>
            <person name="Wilson W."/>
            <person name="Wolfe G."/>
            <person name="Wurch L.L."/>
        </authorList>
    </citation>
    <scope>NUCLEOTIDE SEQUENCE</scope>
</reference>